<dbReference type="OrthoDB" id="10266039at2759"/>
<sequence>MASPSGEPGGPDASGRACLTDLATRARASRFSERSVSERGQRGERGNVEGPGEEGWGHEARGDAAAGIETFSASCEDCNATRRSTESEKVDEDLGDEEAADELASGSGFFFARNSASLVSSVRGNVDLFSSSLPDDFRSEARSISSGSPPTAPPSRHPPAINSGVSSCLSSSSASSSASFPPSSSASRAVSSTGPSTETQHECEPSFLDFPLSPSSASSLASSSLQPSVSVSGSSLFSSSEGMDALGASAVPLLSSTPAGDAAGASPVPSPAGAATSSPRAEDPSSVASVLPSSAVSKPRPLSVGLARPTPSRARAPADGRLAEGETESVPSTPVQDERGERRYTSEGDPRNEAGSRKERDGNEEARRLVSGFAVSTCDAEMNAVQAPQGPSRSQLHAESADAEVLVGAAALRKQFSHAHAGDPYSTSGLSCASSSVVPSPRRSPPAFPASTAACASRDPSPPQLHGAGESAGEGEGPAENERGGPRVQPASLAGRRGRSEVAEDEGAKRRRDAHQDVRGVLEEEAGKGSSDGCEDSQRSTLRSAASSALSWAEGRLRWFVGRDSASESERGLSGFHGGREPSCPAASDVHTPRRRQREESAAEDTQSPVGSADDGEMPRRGLASSLVESRRDALSGAGRARPSSSSASAALQMDEEAPGGSETESEKRTREGERDDDAESVEEMGSHHAAISIDSGDEDDVAVVDAAGEGTEGRDADALDPREGEEEKEEEESDGTSRVSPRAPETAAAPGTEGRAVPASRPEGFSDDDLEEVEEDGDDLEIIAVEEDDAVEFIREDQNRVPARRLFAAEAFEFPRLFPPQGATRSSPFASPGPGAVCLSSPEAAPQPEDDVHVPRCAICLLNLKRRHTDVLRLMEEREQEEGKASAGGGSGEGEAETSGARDEEATVSPAPRGDPPSTAGEGEGREETQTDPVPGDEGDRSPGGGRGRGRRRRGPSRGRGEKTAADKAAQRKKYTEKFRSLYSPEDRDQTMVTICGHVFCKGCLEHALMLKKECPVCRRKLHGSRQYFPVFF</sequence>
<dbReference type="InterPro" id="IPR047134">
    <property type="entry name" value="RNF4"/>
</dbReference>
<dbReference type="InParanoid" id="F0V7I2"/>
<keyword evidence="1" id="KW-0479">Metal-binding</keyword>
<evidence type="ECO:0000256" key="2">
    <source>
        <dbReference type="ARBA" id="ARBA00022771"/>
    </source>
</evidence>
<feature type="compositionally biased region" description="Basic and acidic residues" evidence="5">
    <location>
        <begin position="665"/>
        <end position="674"/>
    </location>
</feature>
<dbReference type="eggNOG" id="ENOG502SC5Q">
    <property type="taxonomic scope" value="Eukaryota"/>
</dbReference>
<dbReference type="VEuPathDB" id="ToxoDB:NCLIV_001610"/>
<dbReference type="AlphaFoldDB" id="F0V7I2"/>
<dbReference type="PROSITE" id="PS50089">
    <property type="entry name" value="ZF_RING_2"/>
    <property type="match status" value="1"/>
</dbReference>
<organism evidence="7 9">
    <name type="scientific">Neospora caninum (strain Liverpool)</name>
    <dbReference type="NCBI Taxonomy" id="572307"/>
    <lineage>
        <taxon>Eukaryota</taxon>
        <taxon>Sar</taxon>
        <taxon>Alveolata</taxon>
        <taxon>Apicomplexa</taxon>
        <taxon>Conoidasida</taxon>
        <taxon>Coccidia</taxon>
        <taxon>Eucoccidiorida</taxon>
        <taxon>Eimeriorina</taxon>
        <taxon>Sarcocystidae</taxon>
        <taxon>Neospora</taxon>
    </lineage>
</organism>
<feature type="compositionally biased region" description="Low complexity" evidence="5">
    <location>
        <begin position="205"/>
        <end position="240"/>
    </location>
</feature>
<dbReference type="GeneID" id="13445724"/>
<feature type="compositionally biased region" description="Basic and acidic residues" evidence="5">
    <location>
        <begin position="30"/>
        <end position="47"/>
    </location>
</feature>
<dbReference type="PANTHER" id="PTHR23041:SF78">
    <property type="entry name" value="E3 UBIQUITIN-PROTEIN LIGASE RNF4"/>
    <property type="match status" value="1"/>
</dbReference>
<feature type="region of interest" description="Disordered" evidence="5">
    <location>
        <begin position="130"/>
        <end position="241"/>
    </location>
</feature>
<keyword evidence="2 4" id="KW-0863">Zinc-finger</keyword>
<feature type="compositionally biased region" description="Low complexity" evidence="5">
    <location>
        <begin position="426"/>
        <end position="441"/>
    </location>
</feature>
<protein>
    <recommendedName>
        <fullName evidence="6">RING-type domain-containing protein</fullName>
    </recommendedName>
</protein>
<feature type="domain" description="RING-type" evidence="6">
    <location>
        <begin position="997"/>
        <end position="1020"/>
    </location>
</feature>
<feature type="compositionally biased region" description="Acidic residues" evidence="5">
    <location>
        <begin position="766"/>
        <end position="778"/>
    </location>
</feature>
<name>F0V7I2_NEOCL</name>
<dbReference type="EMBL" id="LN714474">
    <property type="protein sequence ID" value="CEL64256.1"/>
    <property type="molecule type" value="Genomic_DNA"/>
</dbReference>
<feature type="region of interest" description="Disordered" evidence="5">
    <location>
        <begin position="565"/>
        <end position="778"/>
    </location>
</feature>
<dbReference type="SUPFAM" id="SSF57850">
    <property type="entry name" value="RING/U-box"/>
    <property type="match status" value="1"/>
</dbReference>
<proteinExistence type="predicted"/>
<feature type="region of interest" description="Disordered" evidence="5">
    <location>
        <begin position="419"/>
        <end position="550"/>
    </location>
</feature>
<reference evidence="8" key="4">
    <citation type="journal article" date="2015" name="PLoS ONE">
        <title>Comprehensive Evaluation of Toxoplasma gondii VEG and Neospora caninum LIV Genomes with Tachyzoite Stage Transcriptome and Proteome Defines Novel Transcript Features.</title>
        <authorList>
            <person name="Ramaprasad A."/>
            <person name="Mourier T."/>
            <person name="Naeem R."/>
            <person name="Malas T.B."/>
            <person name="Moussa E."/>
            <person name="Panigrahi A."/>
            <person name="Vermont S.J."/>
            <person name="Otto T.D."/>
            <person name="Wastling J."/>
            <person name="Pain A."/>
        </authorList>
    </citation>
    <scope>NUCLEOTIDE SEQUENCE</scope>
    <source>
        <strain evidence="8">Liverpool</strain>
    </source>
</reference>
<dbReference type="GO" id="GO:0008270">
    <property type="term" value="F:zinc ion binding"/>
    <property type="evidence" value="ECO:0007669"/>
    <property type="project" value="UniProtKB-KW"/>
</dbReference>
<feature type="compositionally biased region" description="Acidic residues" evidence="5">
    <location>
        <begin position="724"/>
        <end position="735"/>
    </location>
</feature>
<feature type="compositionally biased region" description="Low complexity" evidence="5">
    <location>
        <begin position="635"/>
        <end position="652"/>
    </location>
</feature>
<dbReference type="RefSeq" id="XP_003879708.1">
    <property type="nucleotide sequence ID" value="XM_003879659.1"/>
</dbReference>
<feature type="compositionally biased region" description="Acidic residues" evidence="5">
    <location>
        <begin position="89"/>
        <end position="101"/>
    </location>
</feature>
<feature type="compositionally biased region" description="Low complexity" evidence="5">
    <location>
        <begin position="166"/>
        <end position="196"/>
    </location>
</feature>
<feature type="compositionally biased region" description="Basic and acidic residues" evidence="5">
    <location>
        <begin position="960"/>
        <end position="979"/>
    </location>
</feature>
<feature type="compositionally biased region" description="Basic and acidic residues" evidence="5">
    <location>
        <begin position="79"/>
        <end position="88"/>
    </location>
</feature>
<evidence type="ECO:0000256" key="3">
    <source>
        <dbReference type="ARBA" id="ARBA00022833"/>
    </source>
</evidence>
<dbReference type="PROSITE" id="PS00518">
    <property type="entry name" value="ZF_RING_1"/>
    <property type="match status" value="1"/>
</dbReference>
<feature type="compositionally biased region" description="Basic residues" evidence="5">
    <location>
        <begin position="949"/>
        <end position="958"/>
    </location>
</feature>
<dbReference type="EMBL" id="FR823380">
    <property type="protein sequence ID" value="CBZ49673.1"/>
    <property type="molecule type" value="Genomic_DNA"/>
</dbReference>
<evidence type="ECO:0000256" key="5">
    <source>
        <dbReference type="SAM" id="MobiDB-lite"/>
    </source>
</evidence>
<feature type="region of interest" description="Disordered" evidence="5">
    <location>
        <begin position="820"/>
        <end position="854"/>
    </location>
</feature>
<evidence type="ECO:0000256" key="4">
    <source>
        <dbReference type="PROSITE-ProRule" id="PRU00175"/>
    </source>
</evidence>
<reference evidence="7" key="1">
    <citation type="submission" date="2011-02" db="EMBL/GenBank/DDBJ databases">
        <authorList>
            <person name="Aslett M."/>
        </authorList>
    </citation>
    <scope>NUCLEOTIDE SEQUENCE</scope>
    <source>
        <strain evidence="7">Liverpool</strain>
    </source>
</reference>
<feature type="compositionally biased region" description="Basic and acidic residues" evidence="5">
    <location>
        <begin position="712"/>
        <end position="723"/>
    </location>
</feature>
<dbReference type="InterPro" id="IPR001841">
    <property type="entry name" value="Znf_RING"/>
</dbReference>
<evidence type="ECO:0000313" key="7">
    <source>
        <dbReference type="EMBL" id="CBZ49673.1"/>
    </source>
</evidence>
<feature type="region of interest" description="Disordered" evidence="5">
    <location>
        <begin position="1"/>
        <end position="101"/>
    </location>
</feature>
<dbReference type="Proteomes" id="UP000007494">
    <property type="component" value="Chromosome Ia"/>
</dbReference>
<feature type="region of interest" description="Disordered" evidence="5">
    <location>
        <begin position="878"/>
        <end position="979"/>
    </location>
</feature>
<dbReference type="Gene3D" id="3.30.40.10">
    <property type="entry name" value="Zinc/RING finger domain, C3HC4 (zinc finger)"/>
    <property type="match status" value="1"/>
</dbReference>
<dbReference type="Pfam" id="PF13639">
    <property type="entry name" value="zf-RING_2"/>
    <property type="match status" value="1"/>
</dbReference>
<feature type="compositionally biased region" description="Basic and acidic residues" evidence="5">
    <location>
        <begin position="498"/>
        <end position="527"/>
    </location>
</feature>
<feature type="region of interest" description="Disordered" evidence="5">
    <location>
        <begin position="253"/>
        <end position="368"/>
    </location>
</feature>
<dbReference type="InterPro" id="IPR013083">
    <property type="entry name" value="Znf_RING/FYVE/PHD"/>
</dbReference>
<keyword evidence="9" id="KW-1185">Reference proteome</keyword>
<reference evidence="7" key="2">
    <citation type="submission" date="2011-03" db="EMBL/GenBank/DDBJ databases">
        <title>Comparative genomics and transcriptomics of Neospora caninum and Toxoplasma gondii.</title>
        <authorList>
            <person name="Reid A.J."/>
            <person name="Sohal A."/>
            <person name="Harris D."/>
            <person name="Quail M."/>
            <person name="Sanders M."/>
            <person name="Berriman M."/>
            <person name="Wastling J.M."/>
            <person name="Pain A."/>
        </authorList>
    </citation>
    <scope>NUCLEOTIDE SEQUENCE</scope>
    <source>
        <strain evidence="7">Liverpool</strain>
    </source>
</reference>
<reference evidence="9" key="3">
    <citation type="journal article" date="2012" name="PLoS Pathog.">
        <title>Comparative genomics of the apicomplexan parasites Toxoplasma gondii and Neospora caninum: Coccidia differing in host range and transmission strategy.</title>
        <authorList>
            <person name="Reid A.J."/>
            <person name="Vermont S.J."/>
            <person name="Cotton J.A."/>
            <person name="Harris D."/>
            <person name="Hill-Cawthorne G.A."/>
            <person name="Konen-Waisman S."/>
            <person name="Latham S.M."/>
            <person name="Mourier T."/>
            <person name="Norton R."/>
            <person name="Quail M.A."/>
            <person name="Sanders M."/>
            <person name="Shanmugam D."/>
            <person name="Sohal A."/>
            <person name="Wasmuth J.D."/>
            <person name="Brunk B."/>
            <person name="Grigg M.E."/>
            <person name="Howard J.C."/>
            <person name="Parkinson J."/>
            <person name="Roos D.S."/>
            <person name="Trees A.J."/>
            <person name="Berriman M."/>
            <person name="Pain A."/>
            <person name="Wastling J.M."/>
        </authorList>
    </citation>
    <scope>NUCLEOTIDE SEQUENCE [LARGE SCALE GENOMIC DNA]</scope>
    <source>
        <strain evidence="9">Liverpool</strain>
    </source>
</reference>
<dbReference type="InterPro" id="IPR017907">
    <property type="entry name" value="Znf_RING_CS"/>
</dbReference>
<dbReference type="PANTHER" id="PTHR23041">
    <property type="entry name" value="RING FINGER DOMAIN-CONTAINING"/>
    <property type="match status" value="1"/>
</dbReference>
<evidence type="ECO:0000256" key="1">
    <source>
        <dbReference type="ARBA" id="ARBA00022723"/>
    </source>
</evidence>
<dbReference type="OMA" id="CLEHALM"/>
<keyword evidence="3" id="KW-0862">Zinc</keyword>
<feature type="compositionally biased region" description="Basic and acidic residues" evidence="5">
    <location>
        <begin position="336"/>
        <end position="368"/>
    </location>
</feature>
<evidence type="ECO:0000259" key="6">
    <source>
        <dbReference type="PROSITE" id="PS50089"/>
    </source>
</evidence>
<evidence type="ECO:0000313" key="8">
    <source>
        <dbReference type="EMBL" id="CEL64256.1"/>
    </source>
</evidence>
<gene>
    <name evidence="8" type="ORF">BN1204_001610</name>
    <name evidence="7" type="ORF">NCLIV_001610</name>
</gene>
<feature type="compositionally biased region" description="Low complexity" evidence="5">
    <location>
        <begin position="539"/>
        <end position="550"/>
    </location>
</feature>
<feature type="compositionally biased region" description="Low complexity" evidence="5">
    <location>
        <begin position="258"/>
        <end position="297"/>
    </location>
</feature>
<evidence type="ECO:0000313" key="9">
    <source>
        <dbReference type="Proteomes" id="UP000007494"/>
    </source>
</evidence>
<accession>F0V7I2</accession>